<protein>
    <submittedName>
        <fullName evidence="5">MarR family winged helix-turn-helix transcriptional regulator</fullName>
    </submittedName>
</protein>
<dbReference type="Gene3D" id="1.10.10.10">
    <property type="entry name" value="Winged helix-like DNA-binding domain superfamily/Winged helix DNA-binding domain"/>
    <property type="match status" value="1"/>
</dbReference>
<dbReference type="PANTHER" id="PTHR42756">
    <property type="entry name" value="TRANSCRIPTIONAL REGULATOR, MARR"/>
    <property type="match status" value="1"/>
</dbReference>
<dbReference type="RefSeq" id="WP_040826506.1">
    <property type="nucleotide sequence ID" value="NZ_JBIAQY010000010.1"/>
</dbReference>
<dbReference type="InterPro" id="IPR011991">
    <property type="entry name" value="ArsR-like_HTH"/>
</dbReference>
<keyword evidence="1" id="KW-0805">Transcription regulation</keyword>
<dbReference type="CDD" id="cd00090">
    <property type="entry name" value="HTH_ARSR"/>
    <property type="match status" value="1"/>
</dbReference>
<dbReference type="EMBL" id="JBIAQY010000010">
    <property type="protein sequence ID" value="MFF3571541.1"/>
    <property type="molecule type" value="Genomic_DNA"/>
</dbReference>
<keyword evidence="3" id="KW-0804">Transcription</keyword>
<dbReference type="InterPro" id="IPR023187">
    <property type="entry name" value="Tscrpt_reg_MarR-type_CS"/>
</dbReference>
<evidence type="ECO:0000259" key="4">
    <source>
        <dbReference type="PROSITE" id="PS50995"/>
    </source>
</evidence>
<dbReference type="InterPro" id="IPR036390">
    <property type="entry name" value="WH_DNA-bd_sf"/>
</dbReference>
<evidence type="ECO:0000313" key="5">
    <source>
        <dbReference type="EMBL" id="MFF3571541.1"/>
    </source>
</evidence>
<dbReference type="InterPro" id="IPR036388">
    <property type="entry name" value="WH-like_DNA-bd_sf"/>
</dbReference>
<keyword evidence="2" id="KW-0238">DNA-binding</keyword>
<evidence type="ECO:0000256" key="3">
    <source>
        <dbReference type="ARBA" id="ARBA00023163"/>
    </source>
</evidence>
<organism evidence="5 6">
    <name type="scientific">Nocardia jiangxiensis</name>
    <dbReference type="NCBI Taxonomy" id="282685"/>
    <lineage>
        <taxon>Bacteria</taxon>
        <taxon>Bacillati</taxon>
        <taxon>Actinomycetota</taxon>
        <taxon>Actinomycetes</taxon>
        <taxon>Mycobacteriales</taxon>
        <taxon>Nocardiaceae</taxon>
        <taxon>Nocardia</taxon>
    </lineage>
</organism>
<feature type="domain" description="HTH marR-type" evidence="4">
    <location>
        <begin position="1"/>
        <end position="138"/>
    </location>
</feature>
<sequence length="147" mass="16337">MTTADAEDFLTVYWSTKRAVTMAATATYARHGVYEGQQFILRSLWSQDGLTPGEVAKRLGLSTPTITRATTRMEAAGLLRREPHPTDRRLVRLHLTERGRDLEATIEDEMAGLTDRALAGFDDAERAAVVQALDRIRHNLTPDSLDG</sequence>
<evidence type="ECO:0000256" key="2">
    <source>
        <dbReference type="ARBA" id="ARBA00023125"/>
    </source>
</evidence>
<keyword evidence="6" id="KW-1185">Reference proteome</keyword>
<dbReference type="PRINTS" id="PR00598">
    <property type="entry name" value="HTHMARR"/>
</dbReference>
<dbReference type="Proteomes" id="UP001601992">
    <property type="component" value="Unassembled WGS sequence"/>
</dbReference>
<dbReference type="PROSITE" id="PS50995">
    <property type="entry name" value="HTH_MARR_2"/>
    <property type="match status" value="1"/>
</dbReference>
<evidence type="ECO:0000313" key="6">
    <source>
        <dbReference type="Proteomes" id="UP001601992"/>
    </source>
</evidence>
<gene>
    <name evidence="5" type="ORF">ACFYXQ_27550</name>
</gene>
<evidence type="ECO:0000256" key="1">
    <source>
        <dbReference type="ARBA" id="ARBA00023015"/>
    </source>
</evidence>
<dbReference type="SUPFAM" id="SSF46785">
    <property type="entry name" value="Winged helix' DNA-binding domain"/>
    <property type="match status" value="1"/>
</dbReference>
<name>A0ABW6S5H0_9NOCA</name>
<dbReference type="Pfam" id="PF01047">
    <property type="entry name" value="MarR"/>
    <property type="match status" value="1"/>
</dbReference>
<dbReference type="InterPro" id="IPR000835">
    <property type="entry name" value="HTH_MarR-typ"/>
</dbReference>
<accession>A0ABW6S5H0</accession>
<dbReference type="SMART" id="SM00347">
    <property type="entry name" value="HTH_MARR"/>
    <property type="match status" value="1"/>
</dbReference>
<comment type="caution">
    <text evidence="5">The sequence shown here is derived from an EMBL/GenBank/DDBJ whole genome shotgun (WGS) entry which is preliminary data.</text>
</comment>
<dbReference type="PROSITE" id="PS01117">
    <property type="entry name" value="HTH_MARR_1"/>
    <property type="match status" value="1"/>
</dbReference>
<proteinExistence type="predicted"/>
<reference evidence="5 6" key="1">
    <citation type="submission" date="2024-10" db="EMBL/GenBank/DDBJ databases">
        <title>The Natural Products Discovery Center: Release of the First 8490 Sequenced Strains for Exploring Actinobacteria Biosynthetic Diversity.</title>
        <authorList>
            <person name="Kalkreuter E."/>
            <person name="Kautsar S.A."/>
            <person name="Yang D."/>
            <person name="Bader C.D."/>
            <person name="Teijaro C.N."/>
            <person name="Fluegel L."/>
            <person name="Davis C.M."/>
            <person name="Simpson J.R."/>
            <person name="Lauterbach L."/>
            <person name="Steele A.D."/>
            <person name="Gui C."/>
            <person name="Meng S."/>
            <person name="Li G."/>
            <person name="Viehrig K."/>
            <person name="Ye F."/>
            <person name="Su P."/>
            <person name="Kiefer A.F."/>
            <person name="Nichols A."/>
            <person name="Cepeda A.J."/>
            <person name="Yan W."/>
            <person name="Fan B."/>
            <person name="Jiang Y."/>
            <person name="Adhikari A."/>
            <person name="Zheng C.-J."/>
            <person name="Schuster L."/>
            <person name="Cowan T.M."/>
            <person name="Smanski M.J."/>
            <person name="Chevrette M.G."/>
            <person name="De Carvalho L.P.S."/>
            <person name="Shen B."/>
        </authorList>
    </citation>
    <scope>NUCLEOTIDE SEQUENCE [LARGE SCALE GENOMIC DNA]</scope>
    <source>
        <strain evidence="5 6">NPDC002593</strain>
    </source>
</reference>
<dbReference type="PANTHER" id="PTHR42756:SF1">
    <property type="entry name" value="TRANSCRIPTIONAL REPRESSOR OF EMRAB OPERON"/>
    <property type="match status" value="1"/>
</dbReference>